<dbReference type="Proteomes" id="UP001208570">
    <property type="component" value="Unassembled WGS sequence"/>
</dbReference>
<evidence type="ECO:0000313" key="2">
    <source>
        <dbReference type="EMBL" id="KAK2159202.1"/>
    </source>
</evidence>
<accession>A0AAD9N6R5</accession>
<evidence type="ECO:0000256" key="1">
    <source>
        <dbReference type="SAM" id="MobiDB-lite"/>
    </source>
</evidence>
<proteinExistence type="predicted"/>
<comment type="caution">
    <text evidence="2">The sequence shown here is derived from an EMBL/GenBank/DDBJ whole genome shotgun (WGS) entry which is preliminary data.</text>
</comment>
<feature type="compositionally biased region" description="Polar residues" evidence="1">
    <location>
        <begin position="42"/>
        <end position="67"/>
    </location>
</feature>
<reference evidence="2" key="1">
    <citation type="journal article" date="2023" name="Mol. Biol. Evol.">
        <title>Third-Generation Sequencing Reveals the Adaptive Role of the Epigenome in Three Deep-Sea Polychaetes.</title>
        <authorList>
            <person name="Perez M."/>
            <person name="Aroh O."/>
            <person name="Sun Y."/>
            <person name="Lan Y."/>
            <person name="Juniper S.K."/>
            <person name="Young C.R."/>
            <person name="Angers B."/>
            <person name="Qian P.Y."/>
        </authorList>
    </citation>
    <scope>NUCLEOTIDE SEQUENCE</scope>
    <source>
        <strain evidence="2">P08H-3</strain>
    </source>
</reference>
<sequence length="67" mass="7365">MVQVLLPHLKREIRPTTAIRQVHQGCGSRPSRSPLIHRRQSRSPNPTNSGICSPPTTHIINSDGSSC</sequence>
<keyword evidence="3" id="KW-1185">Reference proteome</keyword>
<feature type="region of interest" description="Disordered" evidence="1">
    <location>
        <begin position="21"/>
        <end position="67"/>
    </location>
</feature>
<organism evidence="2 3">
    <name type="scientific">Paralvinella palmiformis</name>
    <dbReference type="NCBI Taxonomy" id="53620"/>
    <lineage>
        <taxon>Eukaryota</taxon>
        <taxon>Metazoa</taxon>
        <taxon>Spiralia</taxon>
        <taxon>Lophotrochozoa</taxon>
        <taxon>Annelida</taxon>
        <taxon>Polychaeta</taxon>
        <taxon>Sedentaria</taxon>
        <taxon>Canalipalpata</taxon>
        <taxon>Terebellida</taxon>
        <taxon>Terebelliformia</taxon>
        <taxon>Alvinellidae</taxon>
        <taxon>Paralvinella</taxon>
    </lineage>
</organism>
<evidence type="ECO:0000313" key="3">
    <source>
        <dbReference type="Proteomes" id="UP001208570"/>
    </source>
</evidence>
<dbReference type="AlphaFoldDB" id="A0AAD9N6R5"/>
<protein>
    <submittedName>
        <fullName evidence="2">Uncharacterized protein</fullName>
    </submittedName>
</protein>
<dbReference type="EMBL" id="JAODUP010000156">
    <property type="protein sequence ID" value="KAK2159202.1"/>
    <property type="molecule type" value="Genomic_DNA"/>
</dbReference>
<gene>
    <name evidence="2" type="ORF">LSH36_156g04003</name>
</gene>
<name>A0AAD9N6R5_9ANNE</name>